<proteinExistence type="inferred from homology"/>
<evidence type="ECO:0000256" key="3">
    <source>
        <dbReference type="ARBA" id="ARBA00022475"/>
    </source>
</evidence>
<dbReference type="Proteomes" id="UP001595699">
    <property type="component" value="Unassembled WGS sequence"/>
</dbReference>
<comment type="similarity">
    <text evidence="7">Belongs to the binding-protein-dependent transport system permease family.</text>
</comment>
<protein>
    <submittedName>
        <fullName evidence="9">Carbohydrate ABC transporter permease</fullName>
    </submittedName>
</protein>
<dbReference type="PROSITE" id="PS50928">
    <property type="entry name" value="ABC_TM1"/>
    <property type="match status" value="1"/>
</dbReference>
<dbReference type="InterPro" id="IPR000515">
    <property type="entry name" value="MetI-like"/>
</dbReference>
<comment type="subcellular location">
    <subcellularLocation>
        <location evidence="1 7">Cell membrane</location>
        <topology evidence="1 7">Multi-pass membrane protein</topology>
    </subcellularLocation>
</comment>
<evidence type="ECO:0000256" key="1">
    <source>
        <dbReference type="ARBA" id="ARBA00004651"/>
    </source>
</evidence>
<evidence type="ECO:0000256" key="7">
    <source>
        <dbReference type="RuleBase" id="RU363032"/>
    </source>
</evidence>
<evidence type="ECO:0000259" key="8">
    <source>
        <dbReference type="PROSITE" id="PS50928"/>
    </source>
</evidence>
<feature type="transmembrane region" description="Helical" evidence="7">
    <location>
        <begin position="239"/>
        <end position="260"/>
    </location>
</feature>
<feature type="transmembrane region" description="Helical" evidence="7">
    <location>
        <begin position="107"/>
        <end position="126"/>
    </location>
</feature>
<gene>
    <name evidence="9" type="ORF">ACFOUW_32525</name>
</gene>
<keyword evidence="5 7" id="KW-1133">Transmembrane helix</keyword>
<organism evidence="9 10">
    <name type="scientific">Tenggerimyces flavus</name>
    <dbReference type="NCBI Taxonomy" id="1708749"/>
    <lineage>
        <taxon>Bacteria</taxon>
        <taxon>Bacillati</taxon>
        <taxon>Actinomycetota</taxon>
        <taxon>Actinomycetes</taxon>
        <taxon>Propionibacteriales</taxon>
        <taxon>Nocardioidaceae</taxon>
        <taxon>Tenggerimyces</taxon>
    </lineage>
</organism>
<keyword evidence="10" id="KW-1185">Reference proteome</keyword>
<dbReference type="RefSeq" id="WP_205116560.1">
    <property type="nucleotide sequence ID" value="NZ_JAFBCM010000001.1"/>
</dbReference>
<evidence type="ECO:0000256" key="2">
    <source>
        <dbReference type="ARBA" id="ARBA00022448"/>
    </source>
</evidence>
<feature type="domain" description="ABC transmembrane type-1" evidence="8">
    <location>
        <begin position="70"/>
        <end position="260"/>
    </location>
</feature>
<comment type="caution">
    <text evidence="9">The sequence shown here is derived from an EMBL/GenBank/DDBJ whole genome shotgun (WGS) entry which is preliminary data.</text>
</comment>
<feature type="transmembrane region" description="Helical" evidence="7">
    <location>
        <begin position="138"/>
        <end position="156"/>
    </location>
</feature>
<feature type="transmembrane region" description="Helical" evidence="7">
    <location>
        <begin position="70"/>
        <end position="95"/>
    </location>
</feature>
<sequence length="274" mass="30351">MRRLLANLGTYALLIAGALITLGPYVLSFGTSLKSPQQFAREPTLTPPDPVTFTNYAALFSGRYDFIPPLAITIQVVVVILVGQLVCSVLAAYAFARVRFPGREALFWIYLATLMVPQVVTLIPLYTMFSQVGLRDTFWGIVLPTLLGSPYAIFLLREYFRGIPEDLISAARLDGAGTLRILRHVIVPMSRPILATLTIITIVTHWNNFLWPLIITSSDKWRVLTVATASLQSQYNGNWTLVMAAATVAMAPLVVLFLVFQRHVVRSISLTGLK</sequence>
<dbReference type="EMBL" id="JBHRZH010000041">
    <property type="protein sequence ID" value="MFC3765599.1"/>
    <property type="molecule type" value="Genomic_DNA"/>
</dbReference>
<evidence type="ECO:0000256" key="6">
    <source>
        <dbReference type="ARBA" id="ARBA00023136"/>
    </source>
</evidence>
<dbReference type="PANTHER" id="PTHR43744">
    <property type="entry name" value="ABC TRANSPORTER PERMEASE PROTEIN MG189-RELATED-RELATED"/>
    <property type="match status" value="1"/>
</dbReference>
<keyword evidence="2 7" id="KW-0813">Transport</keyword>
<dbReference type="CDD" id="cd06261">
    <property type="entry name" value="TM_PBP2"/>
    <property type="match status" value="1"/>
</dbReference>
<dbReference type="SUPFAM" id="SSF161098">
    <property type="entry name" value="MetI-like"/>
    <property type="match status" value="1"/>
</dbReference>
<accession>A0ABV7YN07</accession>
<evidence type="ECO:0000256" key="4">
    <source>
        <dbReference type="ARBA" id="ARBA00022692"/>
    </source>
</evidence>
<dbReference type="PANTHER" id="PTHR43744:SF12">
    <property type="entry name" value="ABC TRANSPORTER PERMEASE PROTEIN MG189-RELATED"/>
    <property type="match status" value="1"/>
</dbReference>
<keyword evidence="6 7" id="KW-0472">Membrane</keyword>
<name>A0ABV7YN07_9ACTN</name>
<evidence type="ECO:0000313" key="10">
    <source>
        <dbReference type="Proteomes" id="UP001595699"/>
    </source>
</evidence>
<feature type="transmembrane region" description="Helical" evidence="7">
    <location>
        <begin position="193"/>
        <end position="214"/>
    </location>
</feature>
<reference evidence="10" key="1">
    <citation type="journal article" date="2019" name="Int. J. Syst. Evol. Microbiol.">
        <title>The Global Catalogue of Microorganisms (GCM) 10K type strain sequencing project: providing services to taxonomists for standard genome sequencing and annotation.</title>
        <authorList>
            <consortium name="The Broad Institute Genomics Platform"/>
            <consortium name="The Broad Institute Genome Sequencing Center for Infectious Disease"/>
            <person name="Wu L."/>
            <person name="Ma J."/>
        </authorList>
    </citation>
    <scope>NUCLEOTIDE SEQUENCE [LARGE SCALE GENOMIC DNA]</scope>
    <source>
        <strain evidence="10">CGMCC 4.7241</strain>
    </source>
</reference>
<keyword evidence="4 7" id="KW-0812">Transmembrane</keyword>
<keyword evidence="3" id="KW-1003">Cell membrane</keyword>
<evidence type="ECO:0000313" key="9">
    <source>
        <dbReference type="EMBL" id="MFC3765599.1"/>
    </source>
</evidence>
<evidence type="ECO:0000256" key="5">
    <source>
        <dbReference type="ARBA" id="ARBA00022989"/>
    </source>
</evidence>
<dbReference type="Pfam" id="PF00528">
    <property type="entry name" value="BPD_transp_1"/>
    <property type="match status" value="1"/>
</dbReference>
<dbReference type="Gene3D" id="1.10.3720.10">
    <property type="entry name" value="MetI-like"/>
    <property type="match status" value="1"/>
</dbReference>
<dbReference type="InterPro" id="IPR035906">
    <property type="entry name" value="MetI-like_sf"/>
</dbReference>